<feature type="compositionally biased region" description="Polar residues" evidence="5">
    <location>
        <begin position="1698"/>
        <end position="1708"/>
    </location>
</feature>
<dbReference type="InterPro" id="IPR029063">
    <property type="entry name" value="SAM-dependent_MTases_sf"/>
</dbReference>
<evidence type="ECO:0000313" key="8">
    <source>
        <dbReference type="Proteomes" id="UP001153719"/>
    </source>
</evidence>
<evidence type="ECO:0000256" key="5">
    <source>
        <dbReference type="SAM" id="MobiDB-lite"/>
    </source>
</evidence>
<evidence type="ECO:0000256" key="3">
    <source>
        <dbReference type="ARBA" id="ARBA00022679"/>
    </source>
</evidence>
<dbReference type="GO" id="GO:0003677">
    <property type="term" value="F:DNA binding"/>
    <property type="evidence" value="ECO:0007669"/>
    <property type="project" value="InterPro"/>
</dbReference>
<dbReference type="EC" id="2.1.1.72" evidence="1"/>
<feature type="compositionally biased region" description="Low complexity" evidence="5">
    <location>
        <begin position="548"/>
        <end position="559"/>
    </location>
</feature>
<dbReference type="GO" id="GO:0009007">
    <property type="term" value="F:site-specific DNA-methyltransferase (adenine-specific) activity"/>
    <property type="evidence" value="ECO:0007669"/>
    <property type="project" value="UniProtKB-EC"/>
</dbReference>
<feature type="compositionally biased region" description="Low complexity" evidence="5">
    <location>
        <begin position="490"/>
        <end position="503"/>
    </location>
</feature>
<evidence type="ECO:0000256" key="2">
    <source>
        <dbReference type="ARBA" id="ARBA00022603"/>
    </source>
</evidence>
<dbReference type="Proteomes" id="UP001153719">
    <property type="component" value="Chromosome"/>
</dbReference>
<sequence length="1721" mass="193634">MTLELLQHCTFTGPALPEPFVRFELEKELTKAKLLPKTTGNEGKELDEAWQVYRRKLRELATRGGALRVRNHVITPLVKLLGYDGIESGGEVETREGLESGGEVLVTADNSTKLRVWCTDFETDLDAPARRGAAYRYSYLRIAQRVLLTCGERLGLLTNGVELRLLISDPARPDSQITIAIDPYWKRSRNIPDSFLLLLALVSPNGVKALPELVEKARLQQARVTKELRVQARRAVERFIQEILEQVSGVGGLGVRGEISGTENLTPDSRHLTPALDTSSFAKQLWKEGLIIVYRLLFILKLESSDNPAQAFSFASTSLWRNTFSPSMALANYARKVLDDGWETGSFLENGLRSLFRLFAEGLSCTELNVKPLSGVLFGADSTPILSKLKWGERAISHLFDQLLWTMPQAGKARERVHYGSLDVEDLGRVYEALLELEPGISTEPMCRLRRQKLEVVLPVDQGEKYRKQVSGVRDQVSGVEVQELEKNAGGQKLSGSESLESGDGYGSRVLSSDETVSDNRNLRIEQSDSKSSSISSSKHRRGKREGSSGSIHPSSINSERISDGIRDTSIDSGETFVPDTSRIGGNSDNNSGSGSDAEWFEEDTEGTDEEDNLTPNTRNRKPDKVDWIEEIPPGRFYLRVGLGRKASGSYYTPHSFVRFLVKETLEPQINEKSPKDDPKPGEILKLKVLDPAMGSGHFLVEACRFLGDKLYEACRLCDELATEAEKQAEQVSGVRFQVSEQVSGVRFQVSEQVSGVRFQVSEQVSGVRFQVSGIRNNRVSETKNLTPDTQHLTPDTQHLTPDSYLQKARELRQRIIDLPDPDDKLLKYLPSSAPEKEETGYSQTEAIALCRRLVAVHCLYGVDKNPLAVELAKLSLWLESHGEGLPLTFLDHRLVVGDSLTGPFFEHLLKEPGSQDDVQKLIWQGVNQQFRNAINEALKHVRDLEATIGVNISEIQAKEAAKARLDRALAPFKIVAAAWAGGVMLGKDKCDDLAYSQLVQIVGKMGDLPEQVSGVGFQVSGQVLGVSNQVSGMSLDSRDSMTDIRDSNPEQSKLLAMIARGLGLQSVPSKREDLIALVSGNSRYQVSENTDTKYLTPDTCVPALSYDLTFAEVFYPSGNLGNRQGFDAVLGNPPWDAIQFKTKEFLAAFDITILDAPTKRERDKIEKQLMEDESCKKLFEIYQEDFEQQKRANDIIYHYQKVRIEGDLAGRQLDAFRVFMERNAQLLKTLGLTGVVVPSAFHANEGATGIRQLYLEKMNLQCCYSFENRRKLFEIDSRFKFAVVIAQEGKLTDEFPCGFYLHDDEYLFRDRRENLSLNYNLDFVKKTGGNYLSLLELRSEKDLEVAKVCFANGEPFGNVCDRLGIKLGNELHMTHDSWRFTSTSKILPEGKDPREPDVAKQLLKMGYLVLHEGKTFWQYNDQWESLPKYLISVKHIFERTTWQKPPSFYRLALRKVSSSTNERTLIISLLPTLWLSGDSIFAELEPHQRKLSYAMILSACCSSYITDWLTRQFVSANVNLFIVNRIPLPDTQHQTSKTFLSHSALRLTCNHTGYLPLWQEQLGNEWREYEEVLGIKDQVSETKHLTPETRNLKPKFTFPVLSTDNERWQIRAAIDAVVADAYGLNREQYAHILSTFSHKSYPKAPQLCLACFDELKNIGLEAFTRKYDPYWDIPLNKNLPKPVIELPIPEVNTNAVSTEDGSFQLTAPPTEKPKSRRKKK</sequence>
<feature type="domain" description="DNA methylase adenine-specific" evidence="6">
    <location>
        <begin position="646"/>
        <end position="710"/>
    </location>
</feature>
<gene>
    <name evidence="7" type="ORF">NO713_01034</name>
</gene>
<feature type="compositionally biased region" description="Low complexity" evidence="5">
    <location>
        <begin position="585"/>
        <end position="597"/>
    </location>
</feature>
<dbReference type="InterPro" id="IPR003356">
    <property type="entry name" value="DNA_methylase_A-5"/>
</dbReference>
<protein>
    <recommendedName>
        <fullName evidence="1">site-specific DNA-methyltransferase (adenine-specific)</fullName>
        <ecNumber evidence="1">2.1.1.72</ecNumber>
    </recommendedName>
</protein>
<keyword evidence="3" id="KW-0808">Transferase</keyword>
<evidence type="ECO:0000259" key="6">
    <source>
        <dbReference type="Pfam" id="PF02384"/>
    </source>
</evidence>
<accession>A0A9W4CVT2</accession>
<feature type="compositionally biased region" description="Acidic residues" evidence="5">
    <location>
        <begin position="599"/>
        <end position="613"/>
    </location>
</feature>
<dbReference type="GO" id="GO:0008170">
    <property type="term" value="F:N-methyltransferase activity"/>
    <property type="evidence" value="ECO:0007669"/>
    <property type="project" value="InterPro"/>
</dbReference>
<organism evidence="7 8">
    <name type="scientific">Planktothrix pseudagardhii</name>
    <dbReference type="NCBI Taxonomy" id="132604"/>
    <lineage>
        <taxon>Bacteria</taxon>
        <taxon>Bacillati</taxon>
        <taxon>Cyanobacteriota</taxon>
        <taxon>Cyanophyceae</taxon>
        <taxon>Oscillatoriophycideae</taxon>
        <taxon>Oscillatoriales</taxon>
        <taxon>Microcoleaceae</taxon>
        <taxon>Planktothrix</taxon>
    </lineage>
</organism>
<feature type="region of interest" description="Disordered" evidence="5">
    <location>
        <begin position="1698"/>
        <end position="1721"/>
    </location>
</feature>
<keyword evidence="8" id="KW-1185">Reference proteome</keyword>
<evidence type="ECO:0000313" key="7">
    <source>
        <dbReference type="EMBL" id="CAD5926920.1"/>
    </source>
</evidence>
<dbReference type="PANTHER" id="PTHR33841:SF1">
    <property type="entry name" value="DNA METHYLTRANSFERASE A"/>
    <property type="match status" value="1"/>
</dbReference>
<dbReference type="GO" id="GO:0006304">
    <property type="term" value="P:DNA modification"/>
    <property type="evidence" value="ECO:0007669"/>
    <property type="project" value="InterPro"/>
</dbReference>
<dbReference type="Gene3D" id="3.40.50.150">
    <property type="entry name" value="Vaccinia Virus protein VP39"/>
    <property type="match status" value="2"/>
</dbReference>
<proteinExistence type="predicted"/>
<dbReference type="PRINTS" id="PR00507">
    <property type="entry name" value="N12N6MTFRASE"/>
</dbReference>
<dbReference type="PANTHER" id="PTHR33841">
    <property type="entry name" value="DNA METHYLTRANSFERASE YEEA-RELATED"/>
    <property type="match status" value="1"/>
</dbReference>
<dbReference type="SUPFAM" id="SSF53335">
    <property type="entry name" value="S-adenosyl-L-methionine-dependent methyltransferases"/>
    <property type="match status" value="2"/>
</dbReference>
<keyword evidence="2" id="KW-0489">Methyltransferase</keyword>
<name>A0A9W4CVT2_9CYAN</name>
<dbReference type="Pfam" id="PF02384">
    <property type="entry name" value="N6_Mtase"/>
    <property type="match status" value="1"/>
</dbReference>
<reference evidence="7" key="1">
    <citation type="submission" date="2020-09" db="EMBL/GenBank/DDBJ databases">
        <authorList>
            <person name="Blom J."/>
        </authorList>
    </citation>
    <scope>NUCLEOTIDE SEQUENCE</scope>
    <source>
        <strain evidence="7">No.713</strain>
    </source>
</reference>
<comment type="catalytic activity">
    <reaction evidence="4">
        <text>a 2'-deoxyadenosine in DNA + S-adenosyl-L-methionine = an N(6)-methyl-2'-deoxyadenosine in DNA + S-adenosyl-L-homocysteine + H(+)</text>
        <dbReference type="Rhea" id="RHEA:15197"/>
        <dbReference type="Rhea" id="RHEA-COMP:12418"/>
        <dbReference type="Rhea" id="RHEA-COMP:12419"/>
        <dbReference type="ChEBI" id="CHEBI:15378"/>
        <dbReference type="ChEBI" id="CHEBI:57856"/>
        <dbReference type="ChEBI" id="CHEBI:59789"/>
        <dbReference type="ChEBI" id="CHEBI:90615"/>
        <dbReference type="ChEBI" id="CHEBI:90616"/>
        <dbReference type="EC" id="2.1.1.72"/>
    </reaction>
</comment>
<feature type="compositionally biased region" description="Basic and acidic residues" evidence="5">
    <location>
        <begin position="561"/>
        <end position="570"/>
    </location>
</feature>
<evidence type="ECO:0000256" key="4">
    <source>
        <dbReference type="ARBA" id="ARBA00047942"/>
    </source>
</evidence>
<feature type="region of interest" description="Disordered" evidence="5">
    <location>
        <begin position="487"/>
        <end position="622"/>
    </location>
</feature>
<evidence type="ECO:0000256" key="1">
    <source>
        <dbReference type="ARBA" id="ARBA00011900"/>
    </source>
</evidence>
<dbReference type="InterPro" id="IPR050953">
    <property type="entry name" value="N4_N6_ade-DNA_methylase"/>
</dbReference>
<dbReference type="GO" id="GO:0032259">
    <property type="term" value="P:methylation"/>
    <property type="evidence" value="ECO:0007669"/>
    <property type="project" value="UniProtKB-KW"/>
</dbReference>
<dbReference type="KEGG" id="ppsu:NO713_01034"/>
<dbReference type="EMBL" id="LR882967">
    <property type="protein sequence ID" value="CAD5926920.1"/>
    <property type="molecule type" value="Genomic_DNA"/>
</dbReference>